<dbReference type="Proteomes" id="UP000314294">
    <property type="component" value="Unassembled WGS sequence"/>
</dbReference>
<evidence type="ECO:0000313" key="2">
    <source>
        <dbReference type="EMBL" id="TNN61487.1"/>
    </source>
</evidence>
<protein>
    <submittedName>
        <fullName evidence="2">Uncharacterized protein</fullName>
    </submittedName>
</protein>
<feature type="region of interest" description="Disordered" evidence="1">
    <location>
        <begin position="38"/>
        <end position="69"/>
    </location>
</feature>
<dbReference type="AlphaFoldDB" id="A0A4Z2H6F8"/>
<dbReference type="EMBL" id="SRLO01000314">
    <property type="protein sequence ID" value="TNN61487.1"/>
    <property type="molecule type" value="Genomic_DNA"/>
</dbReference>
<evidence type="ECO:0000313" key="3">
    <source>
        <dbReference type="Proteomes" id="UP000314294"/>
    </source>
</evidence>
<evidence type="ECO:0000256" key="1">
    <source>
        <dbReference type="SAM" id="MobiDB-lite"/>
    </source>
</evidence>
<proteinExistence type="predicted"/>
<organism evidence="2 3">
    <name type="scientific">Liparis tanakae</name>
    <name type="common">Tanaka's snailfish</name>
    <dbReference type="NCBI Taxonomy" id="230148"/>
    <lineage>
        <taxon>Eukaryota</taxon>
        <taxon>Metazoa</taxon>
        <taxon>Chordata</taxon>
        <taxon>Craniata</taxon>
        <taxon>Vertebrata</taxon>
        <taxon>Euteleostomi</taxon>
        <taxon>Actinopterygii</taxon>
        <taxon>Neopterygii</taxon>
        <taxon>Teleostei</taxon>
        <taxon>Neoteleostei</taxon>
        <taxon>Acanthomorphata</taxon>
        <taxon>Eupercaria</taxon>
        <taxon>Perciformes</taxon>
        <taxon>Cottioidei</taxon>
        <taxon>Cottales</taxon>
        <taxon>Liparidae</taxon>
        <taxon>Liparis</taxon>
    </lineage>
</organism>
<sequence>MWVTEDQSGPIRTNSDADQFFCLFFICLSNTFTAPPDADSPLRGSPLGAARGLQRGDGAQLAAGQEPAARRSLRHTPLLIGRCSDVQISVVN</sequence>
<reference evidence="2 3" key="1">
    <citation type="submission" date="2019-03" db="EMBL/GenBank/DDBJ databases">
        <title>First draft genome of Liparis tanakae, snailfish: a comprehensive survey of snailfish specific genes.</title>
        <authorList>
            <person name="Kim W."/>
            <person name="Song I."/>
            <person name="Jeong J.-H."/>
            <person name="Kim D."/>
            <person name="Kim S."/>
            <person name="Ryu S."/>
            <person name="Song J.Y."/>
            <person name="Lee S.K."/>
        </authorList>
    </citation>
    <scope>NUCLEOTIDE SEQUENCE [LARGE SCALE GENOMIC DNA]</scope>
    <source>
        <tissue evidence="2">Muscle</tissue>
    </source>
</reference>
<accession>A0A4Z2H6F8</accession>
<comment type="caution">
    <text evidence="2">The sequence shown here is derived from an EMBL/GenBank/DDBJ whole genome shotgun (WGS) entry which is preliminary data.</text>
</comment>
<name>A0A4Z2H6F8_9TELE</name>
<gene>
    <name evidence="2" type="ORF">EYF80_028232</name>
</gene>
<keyword evidence="3" id="KW-1185">Reference proteome</keyword>